<evidence type="ECO:0000313" key="2">
    <source>
        <dbReference type="EMBL" id="RRS02853.1"/>
    </source>
</evidence>
<keyword evidence="1" id="KW-0175">Coiled coil</keyword>
<organism evidence="2 3">
    <name type="scientific">Aquabacterium soli</name>
    <dbReference type="NCBI Taxonomy" id="2493092"/>
    <lineage>
        <taxon>Bacteria</taxon>
        <taxon>Pseudomonadati</taxon>
        <taxon>Pseudomonadota</taxon>
        <taxon>Betaproteobacteria</taxon>
        <taxon>Burkholderiales</taxon>
        <taxon>Aquabacterium</taxon>
    </lineage>
</organism>
<protein>
    <recommendedName>
        <fullName evidence="4">Uroporphyrin-3 C-methyltransferase</fullName>
    </recommendedName>
</protein>
<dbReference type="PANTHER" id="PTHR38043">
    <property type="entry name" value="PROTEIN HEMX"/>
    <property type="match status" value="1"/>
</dbReference>
<evidence type="ECO:0000256" key="1">
    <source>
        <dbReference type="SAM" id="Coils"/>
    </source>
</evidence>
<dbReference type="EMBL" id="RSED01000018">
    <property type="protein sequence ID" value="RRS02853.1"/>
    <property type="molecule type" value="Genomic_DNA"/>
</dbReference>
<dbReference type="PANTHER" id="PTHR38043:SF1">
    <property type="entry name" value="PROTEIN HEMX"/>
    <property type="match status" value="1"/>
</dbReference>
<evidence type="ECO:0008006" key="4">
    <source>
        <dbReference type="Google" id="ProtNLM"/>
    </source>
</evidence>
<dbReference type="Pfam" id="PF04375">
    <property type="entry name" value="HemX"/>
    <property type="match status" value="1"/>
</dbReference>
<name>A0A3R8T327_9BURK</name>
<dbReference type="InterPro" id="IPR007470">
    <property type="entry name" value="HemX"/>
</dbReference>
<comment type="caution">
    <text evidence="2">The sequence shown here is derived from an EMBL/GenBank/DDBJ whole genome shotgun (WGS) entry which is preliminary data.</text>
</comment>
<feature type="coiled-coil region" evidence="1">
    <location>
        <begin position="27"/>
        <end position="72"/>
    </location>
</feature>
<proteinExistence type="predicted"/>
<gene>
    <name evidence="2" type="ORF">EIP75_18735</name>
</gene>
<reference evidence="2 3" key="1">
    <citation type="submission" date="2018-12" db="EMBL/GenBank/DDBJ databases">
        <title>The whole draft genome of Aquabacterium sp. SJQ9.</title>
        <authorList>
            <person name="Sun L."/>
            <person name="Gao X."/>
            <person name="Chen W."/>
            <person name="Huang K."/>
        </authorList>
    </citation>
    <scope>NUCLEOTIDE SEQUENCE [LARGE SCALE GENOMIC DNA]</scope>
    <source>
        <strain evidence="2 3">SJQ9</strain>
    </source>
</reference>
<dbReference type="OrthoDB" id="9787650at2"/>
<dbReference type="AlphaFoldDB" id="A0A3R8T327"/>
<accession>A0A3R8T327</accession>
<sequence length="355" mass="38641">MARWTALAVALVALAGAWLGWSAQQRLQQLEAELVKRQEQSQDEAKEARLLSKQAQDDARDAAAKVALLETRLAEVTLQRGQIDDLVKSMSRSRDETLVIDVDANLRVALRQATLTGSAEPLVSALQTADERIARAQQPRLESVRRAIAKDLDRLKATRVADLSVLAVRMDEAVRMVDELPLLSDPGDRAADAAAPQASAAARVSARKAAKAARAASQPASAPMTDDPAWSERVLDWSQKAGQTVWQEARSLVRLTRINQPEAMLIAPEQAFFLRENLKLRLLNARLGLLSRQTGTAGADIQSAQASIKRYFDPQSRKTQALQSLLADIATQSPQTQLPRPDDTLAALATLSAGR</sequence>
<dbReference type="Proteomes" id="UP000269265">
    <property type="component" value="Unassembled WGS sequence"/>
</dbReference>
<keyword evidence="3" id="KW-1185">Reference proteome</keyword>
<evidence type="ECO:0000313" key="3">
    <source>
        <dbReference type="Proteomes" id="UP000269265"/>
    </source>
</evidence>